<dbReference type="GO" id="GO:0020037">
    <property type="term" value="F:heme binding"/>
    <property type="evidence" value="ECO:0007669"/>
    <property type="project" value="TreeGrafter"/>
</dbReference>
<keyword evidence="3 12" id="KW-0813">Transport</keyword>
<feature type="transmembrane region" description="Helical" evidence="12">
    <location>
        <begin position="86"/>
        <end position="105"/>
    </location>
</feature>
<evidence type="ECO:0000313" key="13">
    <source>
        <dbReference type="EMBL" id="ABJ87603.1"/>
    </source>
</evidence>
<evidence type="ECO:0000256" key="12">
    <source>
        <dbReference type="PIRNR" id="PIRNR006446"/>
    </source>
</evidence>
<dbReference type="GO" id="GO:0016682">
    <property type="term" value="F:oxidoreductase activity, acting on diphenols and related substances as donors, oxygen as acceptor"/>
    <property type="evidence" value="ECO:0007669"/>
    <property type="project" value="TreeGrafter"/>
</dbReference>
<feature type="transmembrane region" description="Helical" evidence="12">
    <location>
        <begin position="12"/>
        <end position="33"/>
    </location>
</feature>
<evidence type="ECO:0000256" key="2">
    <source>
        <dbReference type="ARBA" id="ARBA00009819"/>
    </source>
</evidence>
<evidence type="ECO:0000256" key="9">
    <source>
        <dbReference type="ARBA" id="ARBA00022989"/>
    </source>
</evidence>
<feature type="transmembrane region" description="Helical" evidence="12">
    <location>
        <begin position="125"/>
        <end position="150"/>
    </location>
</feature>
<protein>
    <submittedName>
        <fullName evidence="13">Cytochrome bd ubiquinol oxidase, subunit I</fullName>
    </submittedName>
</protein>
<evidence type="ECO:0000256" key="3">
    <source>
        <dbReference type="ARBA" id="ARBA00022448"/>
    </source>
</evidence>
<evidence type="ECO:0000256" key="10">
    <source>
        <dbReference type="ARBA" id="ARBA00023004"/>
    </source>
</evidence>
<dbReference type="eggNOG" id="COG1271">
    <property type="taxonomic scope" value="Bacteria"/>
</dbReference>
<feature type="transmembrane region" description="Helical" evidence="12">
    <location>
        <begin position="217"/>
        <end position="234"/>
    </location>
</feature>
<keyword evidence="4 12" id="KW-1003">Cell membrane</keyword>
<reference evidence="13" key="1">
    <citation type="submission" date="2006-10" db="EMBL/GenBank/DDBJ databases">
        <title>Complete sequence of Solibacter usitatus Ellin6076.</title>
        <authorList>
            <consortium name="US DOE Joint Genome Institute"/>
            <person name="Copeland A."/>
            <person name="Lucas S."/>
            <person name="Lapidus A."/>
            <person name="Barry K."/>
            <person name="Detter J.C."/>
            <person name="Glavina del Rio T."/>
            <person name="Hammon N."/>
            <person name="Israni S."/>
            <person name="Dalin E."/>
            <person name="Tice H."/>
            <person name="Pitluck S."/>
            <person name="Thompson L.S."/>
            <person name="Brettin T."/>
            <person name="Bruce D."/>
            <person name="Han C."/>
            <person name="Tapia R."/>
            <person name="Gilna P."/>
            <person name="Schmutz J."/>
            <person name="Larimer F."/>
            <person name="Land M."/>
            <person name="Hauser L."/>
            <person name="Kyrpides N."/>
            <person name="Mikhailova N."/>
            <person name="Janssen P.H."/>
            <person name="Kuske C.R."/>
            <person name="Richardson P."/>
        </authorList>
    </citation>
    <scope>NUCLEOTIDE SEQUENCE</scope>
    <source>
        <strain evidence="13">Ellin6076</strain>
    </source>
</reference>
<dbReference type="GO" id="GO:0070069">
    <property type="term" value="C:cytochrome complex"/>
    <property type="evidence" value="ECO:0007669"/>
    <property type="project" value="UniProtKB-UniRule"/>
</dbReference>
<keyword evidence="6 12" id="KW-0812">Transmembrane</keyword>
<dbReference type="GO" id="GO:0009055">
    <property type="term" value="F:electron transfer activity"/>
    <property type="evidence" value="ECO:0007669"/>
    <property type="project" value="UniProtKB-UniRule"/>
</dbReference>
<dbReference type="InParanoid" id="Q01RW7"/>
<dbReference type="GO" id="GO:0019646">
    <property type="term" value="P:aerobic electron transport chain"/>
    <property type="evidence" value="ECO:0007669"/>
    <property type="project" value="InterPro"/>
</dbReference>
<name>Q01RW7_SOLUE</name>
<dbReference type="InterPro" id="IPR002585">
    <property type="entry name" value="Cyt-d_ubiquinol_oxidase_su_1"/>
</dbReference>
<comment type="similarity">
    <text evidence="2 12">Belongs to the cytochrome ubiquinol oxidase subunit 1 family.</text>
</comment>
<keyword evidence="5 12" id="KW-0349">Heme</keyword>
<gene>
    <name evidence="13" type="ordered locus">Acid_6681</name>
</gene>
<dbReference type="KEGG" id="sus:Acid_6681"/>
<evidence type="ECO:0000256" key="5">
    <source>
        <dbReference type="ARBA" id="ARBA00022617"/>
    </source>
</evidence>
<dbReference type="STRING" id="234267.Acid_6681"/>
<keyword evidence="11 12" id="KW-0472">Membrane</keyword>
<dbReference type="PIRSF" id="PIRSF006446">
    <property type="entry name" value="Cyt_quinol_oxidase_1"/>
    <property type="match status" value="1"/>
</dbReference>
<keyword evidence="7 12" id="KW-0479">Metal-binding</keyword>
<dbReference type="PANTHER" id="PTHR30365:SF14">
    <property type="entry name" value="CYTOCHROME BD MENAQUINOL OXIDASE SUBUNIT I-RELATED"/>
    <property type="match status" value="1"/>
</dbReference>
<evidence type="ECO:0000256" key="7">
    <source>
        <dbReference type="ARBA" id="ARBA00022723"/>
    </source>
</evidence>
<evidence type="ECO:0000256" key="4">
    <source>
        <dbReference type="ARBA" id="ARBA00022475"/>
    </source>
</evidence>
<keyword evidence="10 12" id="KW-0408">Iron</keyword>
<dbReference type="OrthoDB" id="9807042at2"/>
<evidence type="ECO:0000256" key="1">
    <source>
        <dbReference type="ARBA" id="ARBA00004651"/>
    </source>
</evidence>
<evidence type="ECO:0000256" key="6">
    <source>
        <dbReference type="ARBA" id="ARBA00022692"/>
    </source>
</evidence>
<feature type="transmembrane region" description="Helical" evidence="12">
    <location>
        <begin position="357"/>
        <end position="378"/>
    </location>
</feature>
<feature type="transmembrane region" description="Helical" evidence="12">
    <location>
        <begin position="53"/>
        <end position="74"/>
    </location>
</feature>
<feature type="transmembrane region" description="Helical" evidence="12">
    <location>
        <begin position="407"/>
        <end position="429"/>
    </location>
</feature>
<evidence type="ECO:0000256" key="11">
    <source>
        <dbReference type="ARBA" id="ARBA00023136"/>
    </source>
</evidence>
<proteinExistence type="inferred from homology"/>
<organism evidence="13">
    <name type="scientific">Solibacter usitatus (strain Ellin6076)</name>
    <dbReference type="NCBI Taxonomy" id="234267"/>
    <lineage>
        <taxon>Bacteria</taxon>
        <taxon>Pseudomonadati</taxon>
        <taxon>Acidobacteriota</taxon>
        <taxon>Terriglobia</taxon>
        <taxon>Bryobacterales</taxon>
        <taxon>Solibacteraceae</taxon>
        <taxon>Candidatus Solibacter</taxon>
    </lineage>
</organism>
<keyword evidence="8 12" id="KW-0249">Electron transport</keyword>
<feature type="transmembrane region" description="Helical" evidence="12">
    <location>
        <begin position="322"/>
        <end position="345"/>
    </location>
</feature>
<keyword evidence="9 12" id="KW-1133">Transmembrane helix</keyword>
<dbReference type="EMBL" id="CP000473">
    <property type="protein sequence ID" value="ABJ87603.1"/>
    <property type="molecule type" value="Genomic_DNA"/>
</dbReference>
<comment type="subcellular location">
    <subcellularLocation>
        <location evidence="1">Cell membrane</location>
        <topology evidence="1">Multi-pass membrane protein</topology>
    </subcellularLocation>
</comment>
<dbReference type="GO" id="GO:0046872">
    <property type="term" value="F:metal ion binding"/>
    <property type="evidence" value="ECO:0007669"/>
    <property type="project" value="UniProtKB-UniRule"/>
</dbReference>
<dbReference type="HOGENOM" id="CLU_030555_3_1_0"/>
<dbReference type="PANTHER" id="PTHR30365">
    <property type="entry name" value="CYTOCHROME D UBIQUINOL OXIDASE"/>
    <property type="match status" value="1"/>
</dbReference>
<sequence>MDALTLHRLHFAFTITFHYLFPQLTMGLALLILVLKTIALRTGDEHYANAARFWAKIFAVNFAMGVVTGIPMEFQFGTNWSRFSRFAGGIIGQTLAMEGVFSFFLESSFLGVFLFGEKRLSPKAHWFAAFLVFLGSWLSGFFIIATDAWMQHPTGYRLGPNGEILLSSFAAIFTNPWLFWQYWHNMIGAVVTGSFVMAAVGSFYLLSRTHEEYGRTFVRLGVISGAIATVLMLFPTGDQQGKNVAFHQPSTLAAMEGLFDTENGAPLVILGQPDLEKRRLDNPLAVPRMLSFLTYQRWHARVRGLDSFPPNQLPDNIPLLYYSYHIMVGLGTILIGVMALSVFALWRRKLYGSRPLLWMLMLMLPFPYIATTAGWMTAELGRQPWLIYGLMRTAGGFSPHVSPGNTLFTLIGFMGIYSVLAVLFLFLVYREIEEGPEHLAA</sequence>
<evidence type="ECO:0000256" key="8">
    <source>
        <dbReference type="ARBA" id="ARBA00022982"/>
    </source>
</evidence>
<accession>Q01RW7</accession>
<feature type="transmembrane region" description="Helical" evidence="12">
    <location>
        <begin position="186"/>
        <end position="205"/>
    </location>
</feature>
<dbReference type="FunCoup" id="Q01RW7">
    <property type="interactions" value="404"/>
</dbReference>
<dbReference type="GO" id="GO:0005886">
    <property type="term" value="C:plasma membrane"/>
    <property type="evidence" value="ECO:0007669"/>
    <property type="project" value="UniProtKB-SubCell"/>
</dbReference>
<dbReference type="Pfam" id="PF01654">
    <property type="entry name" value="Cyt_bd_oxida_I"/>
    <property type="match status" value="1"/>
</dbReference>
<dbReference type="AlphaFoldDB" id="Q01RW7"/>